<dbReference type="EMBL" id="CADEPM010000011">
    <property type="protein sequence ID" value="CAB3410664.1"/>
    <property type="molecule type" value="Genomic_DNA"/>
</dbReference>
<keyword evidence="1" id="KW-0175">Coiled coil</keyword>
<keyword evidence="3" id="KW-1185">Reference proteome</keyword>
<feature type="coiled-coil region" evidence="1">
    <location>
        <begin position="14"/>
        <end position="41"/>
    </location>
</feature>
<organism evidence="2 3">
    <name type="scientific">Caenorhabditis bovis</name>
    <dbReference type="NCBI Taxonomy" id="2654633"/>
    <lineage>
        <taxon>Eukaryota</taxon>
        <taxon>Metazoa</taxon>
        <taxon>Ecdysozoa</taxon>
        <taxon>Nematoda</taxon>
        <taxon>Chromadorea</taxon>
        <taxon>Rhabditida</taxon>
        <taxon>Rhabditina</taxon>
        <taxon>Rhabditomorpha</taxon>
        <taxon>Rhabditoidea</taxon>
        <taxon>Rhabditidae</taxon>
        <taxon>Peloderinae</taxon>
        <taxon>Caenorhabditis</taxon>
    </lineage>
</organism>
<evidence type="ECO:0000256" key="1">
    <source>
        <dbReference type="SAM" id="Coils"/>
    </source>
</evidence>
<dbReference type="Proteomes" id="UP000494206">
    <property type="component" value="Unassembled WGS sequence"/>
</dbReference>
<protein>
    <submittedName>
        <fullName evidence="2">Uncharacterized protein</fullName>
    </submittedName>
</protein>
<dbReference type="OrthoDB" id="5797947at2759"/>
<proteinExistence type="predicted"/>
<name>A0A8S1FA03_9PELO</name>
<comment type="caution">
    <text evidence="2">The sequence shown here is derived from an EMBL/GenBank/DDBJ whole genome shotgun (WGS) entry which is preliminary data.</text>
</comment>
<feature type="coiled-coil region" evidence="1">
    <location>
        <begin position="221"/>
        <end position="277"/>
    </location>
</feature>
<feature type="coiled-coil region" evidence="1">
    <location>
        <begin position="66"/>
        <end position="189"/>
    </location>
</feature>
<reference evidence="2 3" key="1">
    <citation type="submission" date="2020-04" db="EMBL/GenBank/DDBJ databases">
        <authorList>
            <person name="Laetsch R D."/>
            <person name="Stevens L."/>
            <person name="Kumar S."/>
            <person name="Blaxter L. M."/>
        </authorList>
    </citation>
    <scope>NUCLEOTIDE SEQUENCE [LARGE SCALE GENOMIC DNA]</scope>
</reference>
<accession>A0A8S1FA03</accession>
<sequence length="478" mass="55546">MPDDEEKLQLRLDVERFKRMIKTKDEMIEEMEHELAKFTKMNMSDLGISERERELREKLCEFQNECDAKTAQLVEKDAEIELLKKEVNRLEISNRELVDRMDQTTLDVNETANSFSEEELLKMSAEMEIYKHELVKLHEENAGLRKELIGMKENYENTLAHVSSLENHIKGRNEEIEKLEGELFDLRNRGEHAAKGNSIFAEAMEAEQKLEEDLRTVYKEKLMLQRMMKRLQMEKEDAEHRARTALNRAVVARETISEADFNEMKGLRDKIRDLEQEKTHLWEKLFIKLKSAPKKDTNPIIMSFFDGFKCSIESMKTSQNTTAKQLEQLIVKHSILKLSEEQLKRENENLRAEIEALKYKLSQNRNGEKSTKPFTPKPPVPVYKPSFFSKAVVSKEAGIEKPMANVTLNSSRREPKENDENVDVGKTPMAAERRRQAILERNLKPTVQYNYVTLTNAADAVQGFKPPLLTSTPKKSEP</sequence>
<gene>
    <name evidence="2" type="ORF">CBOVIS_LOCUS12157</name>
</gene>
<feature type="coiled-coil region" evidence="1">
    <location>
        <begin position="333"/>
        <end position="360"/>
    </location>
</feature>
<dbReference type="AlphaFoldDB" id="A0A8S1FA03"/>
<evidence type="ECO:0000313" key="2">
    <source>
        <dbReference type="EMBL" id="CAB3410664.1"/>
    </source>
</evidence>
<evidence type="ECO:0000313" key="3">
    <source>
        <dbReference type="Proteomes" id="UP000494206"/>
    </source>
</evidence>